<keyword evidence="1" id="KW-0175">Coiled coil</keyword>
<dbReference type="EMBL" id="CAMXCT010000053">
    <property type="protein sequence ID" value="CAI3973080.1"/>
    <property type="molecule type" value="Genomic_DNA"/>
</dbReference>
<evidence type="ECO:0000256" key="1">
    <source>
        <dbReference type="SAM" id="Coils"/>
    </source>
</evidence>
<name>A0A9P1BI15_9DINO</name>
<reference evidence="3" key="2">
    <citation type="submission" date="2024-04" db="EMBL/GenBank/DDBJ databases">
        <authorList>
            <person name="Chen Y."/>
            <person name="Shah S."/>
            <person name="Dougan E. K."/>
            <person name="Thang M."/>
            <person name="Chan C."/>
        </authorList>
    </citation>
    <scope>NUCLEOTIDE SEQUENCE [LARGE SCALE GENOMIC DNA]</scope>
</reference>
<dbReference type="EMBL" id="CAMXCT030000053">
    <property type="protein sequence ID" value="CAL4760392.1"/>
    <property type="molecule type" value="Genomic_DNA"/>
</dbReference>
<comment type="caution">
    <text evidence="2">The sequence shown here is derived from an EMBL/GenBank/DDBJ whole genome shotgun (WGS) entry which is preliminary data.</text>
</comment>
<proteinExistence type="predicted"/>
<dbReference type="AlphaFoldDB" id="A0A9P1BI15"/>
<reference evidence="2" key="1">
    <citation type="submission" date="2022-10" db="EMBL/GenBank/DDBJ databases">
        <authorList>
            <person name="Chen Y."/>
            <person name="Dougan E. K."/>
            <person name="Chan C."/>
            <person name="Rhodes N."/>
            <person name="Thang M."/>
        </authorList>
    </citation>
    <scope>NUCLEOTIDE SEQUENCE</scope>
</reference>
<organism evidence="2">
    <name type="scientific">Cladocopium goreaui</name>
    <dbReference type="NCBI Taxonomy" id="2562237"/>
    <lineage>
        <taxon>Eukaryota</taxon>
        <taxon>Sar</taxon>
        <taxon>Alveolata</taxon>
        <taxon>Dinophyceae</taxon>
        <taxon>Suessiales</taxon>
        <taxon>Symbiodiniaceae</taxon>
        <taxon>Cladocopium</taxon>
    </lineage>
</organism>
<sequence>MKLGTLRLPSHDLGPRAVRSMLFRRLSSFDRGTSSVLAGLSSVTARIFCFAPQCAGEAAGSGNRLCLVWRSSNDLTVACHNLEELARLLETTSEAVQDLHTGLRENISIVKDNMKSLEDKIAQAMAS</sequence>
<dbReference type="EMBL" id="CAMXCT020000053">
    <property type="protein sequence ID" value="CAL1126455.1"/>
    <property type="molecule type" value="Genomic_DNA"/>
</dbReference>
<keyword evidence="4" id="KW-1185">Reference proteome</keyword>
<evidence type="ECO:0000313" key="4">
    <source>
        <dbReference type="Proteomes" id="UP001152797"/>
    </source>
</evidence>
<accession>A0A9P1BI15</accession>
<gene>
    <name evidence="2" type="ORF">C1SCF055_LOCUS1607</name>
</gene>
<evidence type="ECO:0000313" key="2">
    <source>
        <dbReference type="EMBL" id="CAI3973080.1"/>
    </source>
</evidence>
<dbReference type="OrthoDB" id="4977at2759"/>
<evidence type="ECO:0000313" key="3">
    <source>
        <dbReference type="EMBL" id="CAL1126455.1"/>
    </source>
</evidence>
<feature type="coiled-coil region" evidence="1">
    <location>
        <begin position="100"/>
        <end position="127"/>
    </location>
</feature>
<dbReference type="Proteomes" id="UP001152797">
    <property type="component" value="Unassembled WGS sequence"/>
</dbReference>
<protein>
    <submittedName>
        <fullName evidence="2">Uncharacterized protein</fullName>
    </submittedName>
</protein>